<name>A0ABD0TWB4_DENTH</name>
<protein>
    <submittedName>
        <fullName evidence="2">Uncharacterized protein</fullName>
    </submittedName>
</protein>
<dbReference type="AlphaFoldDB" id="A0ABD0TWB4"/>
<feature type="compositionally biased region" description="Polar residues" evidence="1">
    <location>
        <begin position="70"/>
        <end position="80"/>
    </location>
</feature>
<evidence type="ECO:0000313" key="3">
    <source>
        <dbReference type="Proteomes" id="UP001552299"/>
    </source>
</evidence>
<accession>A0ABD0TWB4</accession>
<sequence>MASRGTRKVLSFLYFVEENYYKLAIDHKIIEDQDSNKEGRTGREETIRLRSSRTLPAPPLAARPVERNPKASSARRSSPI</sequence>
<comment type="caution">
    <text evidence="2">The sequence shown here is derived from an EMBL/GenBank/DDBJ whole genome shotgun (WGS) entry which is preliminary data.</text>
</comment>
<feature type="region of interest" description="Disordered" evidence="1">
    <location>
        <begin position="31"/>
        <end position="80"/>
    </location>
</feature>
<organism evidence="2 3">
    <name type="scientific">Dendrobium thyrsiflorum</name>
    <name type="common">Pinecone-like raceme dendrobium</name>
    <name type="synonym">Orchid</name>
    <dbReference type="NCBI Taxonomy" id="117978"/>
    <lineage>
        <taxon>Eukaryota</taxon>
        <taxon>Viridiplantae</taxon>
        <taxon>Streptophyta</taxon>
        <taxon>Embryophyta</taxon>
        <taxon>Tracheophyta</taxon>
        <taxon>Spermatophyta</taxon>
        <taxon>Magnoliopsida</taxon>
        <taxon>Liliopsida</taxon>
        <taxon>Asparagales</taxon>
        <taxon>Orchidaceae</taxon>
        <taxon>Epidendroideae</taxon>
        <taxon>Malaxideae</taxon>
        <taxon>Dendrobiinae</taxon>
        <taxon>Dendrobium</taxon>
    </lineage>
</organism>
<reference evidence="2 3" key="1">
    <citation type="journal article" date="2024" name="Plant Biotechnol. J.">
        <title>Dendrobium thyrsiflorum genome and its molecular insights into genes involved in important horticultural traits.</title>
        <authorList>
            <person name="Chen B."/>
            <person name="Wang J.Y."/>
            <person name="Zheng P.J."/>
            <person name="Li K.L."/>
            <person name="Liang Y.M."/>
            <person name="Chen X.F."/>
            <person name="Zhang C."/>
            <person name="Zhao X."/>
            <person name="He X."/>
            <person name="Zhang G.Q."/>
            <person name="Liu Z.J."/>
            <person name="Xu Q."/>
        </authorList>
    </citation>
    <scope>NUCLEOTIDE SEQUENCE [LARGE SCALE GENOMIC DNA]</scope>
    <source>
        <strain evidence="2">GZMU011</strain>
    </source>
</reference>
<feature type="compositionally biased region" description="Basic and acidic residues" evidence="1">
    <location>
        <begin position="31"/>
        <end position="48"/>
    </location>
</feature>
<dbReference type="Proteomes" id="UP001552299">
    <property type="component" value="Unassembled WGS sequence"/>
</dbReference>
<proteinExistence type="predicted"/>
<keyword evidence="3" id="KW-1185">Reference proteome</keyword>
<evidence type="ECO:0000256" key="1">
    <source>
        <dbReference type="SAM" id="MobiDB-lite"/>
    </source>
</evidence>
<evidence type="ECO:0000313" key="2">
    <source>
        <dbReference type="EMBL" id="KAL0903918.1"/>
    </source>
</evidence>
<dbReference type="EMBL" id="JANQDX010000019">
    <property type="protein sequence ID" value="KAL0903918.1"/>
    <property type="molecule type" value="Genomic_DNA"/>
</dbReference>
<gene>
    <name evidence="2" type="ORF">M5K25_025981</name>
</gene>